<keyword evidence="2" id="KW-0479">Metal-binding</keyword>
<feature type="region of interest" description="Disordered" evidence="7">
    <location>
        <begin position="302"/>
        <end position="445"/>
    </location>
</feature>
<feature type="compositionally biased region" description="Polar residues" evidence="7">
    <location>
        <begin position="208"/>
        <end position="220"/>
    </location>
</feature>
<feature type="compositionally biased region" description="Polar residues" evidence="7">
    <location>
        <begin position="32"/>
        <end position="52"/>
    </location>
</feature>
<evidence type="ECO:0000256" key="3">
    <source>
        <dbReference type="ARBA" id="ARBA00022771"/>
    </source>
</evidence>
<evidence type="ECO:0000259" key="8">
    <source>
        <dbReference type="PROSITE" id="PS52027"/>
    </source>
</evidence>
<feature type="compositionally biased region" description="Basic and acidic residues" evidence="7">
    <location>
        <begin position="171"/>
        <end position="182"/>
    </location>
</feature>
<dbReference type="GeneID" id="111130997"/>
<feature type="domain" description="C2HC/C3H-type" evidence="8">
    <location>
        <begin position="566"/>
        <end position="595"/>
    </location>
</feature>
<keyword evidence="4" id="KW-0862">Zinc</keyword>
<keyword evidence="3 6" id="KW-0863">Zinc-finger</keyword>
<keyword evidence="9" id="KW-1185">Reference proteome</keyword>
<dbReference type="PANTHER" id="PTHR14649:SF1">
    <property type="entry name" value="ZINC FINGER C2HC DOMAIN-CONTAINING PROTEIN 1C"/>
    <property type="match status" value="1"/>
</dbReference>
<evidence type="ECO:0000256" key="2">
    <source>
        <dbReference type="ARBA" id="ARBA00022723"/>
    </source>
</evidence>
<dbReference type="RefSeq" id="XP_022334021.1">
    <property type="nucleotide sequence ID" value="XM_022478313.1"/>
</dbReference>
<sequence>MSRLDVDYAPALRGMSKIPRFQPQSQPLPPVDQSNHGQRSAQRPSRLQQMQSNYQQKILREKEEKLINMYEENQKRALQKVQAKGSMREFFKQRREIEQSGNIQHAPTINNHYKMIKQGGAYQNGGTWSPTSRQHSGTSIKSIGRDRGNPLAPIDRNATIPQKPQRHGRPNTKDSVVEEKKKQLSAPSRTGSIRSDKSPIDETPPPNMSNLKNIKNQKMSRSGKPPSGKPQQIKQSDFQKWQMEQDQARENRLNANRQANSGYEYEPSEDEGDENDNTIINQDEIARKQRELMEQIAKQQAELERIRVEREQEEIEEKKEMERRRKREEERRRRIREEEERRRKEEEERRREEEEFERKLAETEANKPKYNGRQQYQEEDPYGSYSSPHHKDSTYRRYSPEEQYQPTPPPKPKPVRVQKRPPPKQSAQAKRTPSPQFTTNDISMYENASKDDDAYAEGKIKLIPCSNCGRKFAADRLQRHKNACGNLTKKRKVMDPTKMRVAGTEMEKYTESRHRSRTPPKKNSDWRKKREGFIQALRYAKKCAEAEKTGGSIRDITPPPPSENPDYKQCPHCSRKFNPDAAARHIPRCQDLNTRPPQARKGRR</sequence>
<dbReference type="Proteomes" id="UP000694844">
    <property type="component" value="Chromosome 4"/>
</dbReference>
<dbReference type="Pfam" id="PF13913">
    <property type="entry name" value="zf-C2HC_2"/>
    <property type="match status" value="2"/>
</dbReference>
<reference evidence="10" key="1">
    <citation type="submission" date="2025-08" db="UniProtKB">
        <authorList>
            <consortium name="RefSeq"/>
        </authorList>
    </citation>
    <scope>IDENTIFICATION</scope>
    <source>
        <tissue evidence="10">Whole sample</tissue>
    </source>
</reference>
<dbReference type="Gene3D" id="3.30.160.60">
    <property type="entry name" value="Classic Zinc Finger"/>
    <property type="match status" value="2"/>
</dbReference>
<feature type="region of interest" description="Disordered" evidence="7">
    <location>
        <begin position="1"/>
        <end position="52"/>
    </location>
</feature>
<comment type="similarity">
    <text evidence="1">Belongs to the ZC2HC1 family.</text>
</comment>
<feature type="compositionally biased region" description="Polar residues" evidence="7">
    <location>
        <begin position="426"/>
        <end position="442"/>
    </location>
</feature>
<feature type="compositionally biased region" description="Acidic residues" evidence="7">
    <location>
        <begin position="266"/>
        <end position="276"/>
    </location>
</feature>
<proteinExistence type="inferred from homology"/>
<organism evidence="9 10">
    <name type="scientific">Crassostrea virginica</name>
    <name type="common">Eastern oyster</name>
    <dbReference type="NCBI Taxonomy" id="6565"/>
    <lineage>
        <taxon>Eukaryota</taxon>
        <taxon>Metazoa</taxon>
        <taxon>Spiralia</taxon>
        <taxon>Lophotrochozoa</taxon>
        <taxon>Mollusca</taxon>
        <taxon>Bivalvia</taxon>
        <taxon>Autobranchia</taxon>
        <taxon>Pteriomorphia</taxon>
        <taxon>Ostreida</taxon>
        <taxon>Ostreoidea</taxon>
        <taxon>Ostreidae</taxon>
        <taxon>Crassostrea</taxon>
    </lineage>
</organism>
<dbReference type="PROSITE" id="PS52027">
    <property type="entry name" value="ZF_C2HC_C3H"/>
    <property type="match status" value="2"/>
</dbReference>
<keyword evidence="5" id="KW-0175">Coiled coil</keyword>
<dbReference type="KEGG" id="cvn:111130997"/>
<feature type="compositionally biased region" description="Basic and acidic residues" evidence="7">
    <location>
        <begin position="389"/>
        <end position="400"/>
    </location>
</feature>
<name>A0A8B8E3Y1_CRAVI</name>
<dbReference type="GO" id="GO:0008270">
    <property type="term" value="F:zinc ion binding"/>
    <property type="evidence" value="ECO:0007669"/>
    <property type="project" value="UniProtKB-KW"/>
</dbReference>
<evidence type="ECO:0000256" key="7">
    <source>
        <dbReference type="SAM" id="MobiDB-lite"/>
    </source>
</evidence>
<dbReference type="AlphaFoldDB" id="A0A8B8E3Y1"/>
<feature type="compositionally biased region" description="Polar residues" evidence="7">
    <location>
        <begin position="229"/>
        <end position="245"/>
    </location>
</feature>
<feature type="region of interest" description="Disordered" evidence="7">
    <location>
        <begin position="545"/>
        <end position="604"/>
    </location>
</feature>
<dbReference type="InterPro" id="IPR026104">
    <property type="entry name" value="ZNF_C2HC_dom_1C"/>
</dbReference>
<evidence type="ECO:0000313" key="9">
    <source>
        <dbReference type="Proteomes" id="UP000694844"/>
    </source>
</evidence>
<evidence type="ECO:0000256" key="6">
    <source>
        <dbReference type="PROSITE-ProRule" id="PRU01371"/>
    </source>
</evidence>
<feature type="compositionally biased region" description="Basic and acidic residues" evidence="7">
    <location>
        <begin position="302"/>
        <end position="367"/>
    </location>
</feature>
<protein>
    <submittedName>
        <fullName evidence="10">Zinc finger C2HC domain-containing protein 1C-like</fullName>
    </submittedName>
</protein>
<feature type="region of interest" description="Disordered" evidence="7">
    <location>
        <begin position="121"/>
        <end position="286"/>
    </location>
</feature>
<dbReference type="PANTHER" id="PTHR14649">
    <property type="entry name" value="ZINC FINGER C2HC DOMAIN-CONTAINING PROTEIN 1C"/>
    <property type="match status" value="1"/>
</dbReference>
<feature type="compositionally biased region" description="Basic residues" evidence="7">
    <location>
        <begin position="413"/>
        <end position="422"/>
    </location>
</feature>
<evidence type="ECO:0000256" key="5">
    <source>
        <dbReference type="ARBA" id="ARBA00023054"/>
    </source>
</evidence>
<evidence type="ECO:0000256" key="1">
    <source>
        <dbReference type="ARBA" id="ARBA00010843"/>
    </source>
</evidence>
<evidence type="ECO:0000313" key="10">
    <source>
        <dbReference type="RefSeq" id="XP_022334021.1"/>
    </source>
</evidence>
<feature type="compositionally biased region" description="Polar residues" evidence="7">
    <location>
        <begin position="124"/>
        <end position="141"/>
    </location>
</feature>
<feature type="region of interest" description="Disordered" evidence="7">
    <location>
        <begin position="488"/>
        <end position="529"/>
    </location>
</feature>
<evidence type="ECO:0000256" key="4">
    <source>
        <dbReference type="ARBA" id="ARBA00022833"/>
    </source>
</evidence>
<gene>
    <name evidence="10" type="primary">LOC111130997</name>
</gene>
<accession>A0A8B8E3Y1</accession>
<feature type="domain" description="C2HC/C3H-type" evidence="8">
    <location>
        <begin position="461"/>
        <end position="490"/>
    </location>
</feature>
<dbReference type="InterPro" id="IPR049899">
    <property type="entry name" value="Znf_C2HC_C3H"/>
</dbReference>